<keyword evidence="7" id="KW-0206">Cytoskeleton</keyword>
<evidence type="ECO:0000256" key="7">
    <source>
        <dbReference type="ARBA" id="ARBA00023212"/>
    </source>
</evidence>
<feature type="coiled-coil region" evidence="9">
    <location>
        <begin position="958"/>
        <end position="1034"/>
    </location>
</feature>
<name>A0A2J7ZQM3_9CHLO</name>
<evidence type="ECO:0000256" key="4">
    <source>
        <dbReference type="ARBA" id="ARBA00022490"/>
    </source>
</evidence>
<feature type="region of interest" description="Disordered" evidence="10">
    <location>
        <begin position="221"/>
        <end position="251"/>
    </location>
</feature>
<feature type="coiled-coil region" evidence="9">
    <location>
        <begin position="839"/>
        <end position="866"/>
    </location>
</feature>
<feature type="compositionally biased region" description="Basic and acidic residues" evidence="10">
    <location>
        <begin position="1235"/>
        <end position="1253"/>
    </location>
</feature>
<keyword evidence="6 9" id="KW-0175">Coiled coil</keyword>
<comment type="subunit">
    <text evidence="2">Directly interacts with tubulin-gamma; this interaction determines centrosomal localization.</text>
</comment>
<feature type="coiled-coil region" evidence="9">
    <location>
        <begin position="278"/>
        <end position="409"/>
    </location>
</feature>
<dbReference type="GO" id="GO:0060271">
    <property type="term" value="P:cilium assembly"/>
    <property type="evidence" value="ECO:0007669"/>
    <property type="project" value="InterPro"/>
</dbReference>
<dbReference type="GO" id="GO:0043015">
    <property type="term" value="F:gamma-tubulin binding"/>
    <property type="evidence" value="ECO:0007669"/>
    <property type="project" value="InterPro"/>
</dbReference>
<accession>A0A2J7ZQM3</accession>
<evidence type="ECO:0000256" key="3">
    <source>
        <dbReference type="ARBA" id="ARBA00018408"/>
    </source>
</evidence>
<gene>
    <name evidence="11" type="ORF">TSOC_011452</name>
</gene>
<organism evidence="11 12">
    <name type="scientific">Tetrabaena socialis</name>
    <dbReference type="NCBI Taxonomy" id="47790"/>
    <lineage>
        <taxon>Eukaryota</taxon>
        <taxon>Viridiplantae</taxon>
        <taxon>Chlorophyta</taxon>
        <taxon>core chlorophytes</taxon>
        <taxon>Chlorophyceae</taxon>
        <taxon>CS clade</taxon>
        <taxon>Chlamydomonadales</taxon>
        <taxon>Tetrabaenaceae</taxon>
        <taxon>Tetrabaena</taxon>
    </lineage>
</organism>
<evidence type="ECO:0000256" key="5">
    <source>
        <dbReference type="ARBA" id="ARBA00022803"/>
    </source>
</evidence>
<comment type="subcellular location">
    <subcellularLocation>
        <location evidence="1">Cytoplasm</location>
        <location evidence="1">Cytoskeleton</location>
        <location evidence="1">Microtubule organizing center</location>
        <location evidence="1">Centrosome</location>
    </subcellularLocation>
</comment>
<dbReference type="Proteomes" id="UP000236333">
    <property type="component" value="Unassembled WGS sequence"/>
</dbReference>
<keyword evidence="4" id="KW-0963">Cytoplasm</keyword>
<evidence type="ECO:0000313" key="11">
    <source>
        <dbReference type="EMBL" id="PNH02559.1"/>
    </source>
</evidence>
<evidence type="ECO:0000313" key="12">
    <source>
        <dbReference type="Proteomes" id="UP000236333"/>
    </source>
</evidence>
<reference evidence="11 12" key="1">
    <citation type="journal article" date="2017" name="Mol. Biol. Evol.">
        <title>The 4-celled Tetrabaena socialis nuclear genome reveals the essential components for genetic control of cell number at the origin of multicellularity in the volvocine lineage.</title>
        <authorList>
            <person name="Featherston J."/>
            <person name="Arakaki Y."/>
            <person name="Hanschen E.R."/>
            <person name="Ferris P.J."/>
            <person name="Michod R.E."/>
            <person name="Olson B.J.S.C."/>
            <person name="Nozaki H."/>
            <person name="Durand P.M."/>
        </authorList>
    </citation>
    <scope>NUCLEOTIDE SEQUENCE [LARGE SCALE GENOMIC DNA]</scope>
    <source>
        <strain evidence="11 12">NIES-571</strain>
    </source>
</reference>
<dbReference type="OrthoDB" id="2020926at2759"/>
<comment type="function">
    <text evidence="8">Plays a role in the organization of both preexisting and nascent microtubules in interphase cells. During mitosis, required for the organization and orientation of the mitotic spindle.</text>
</comment>
<evidence type="ECO:0000256" key="8">
    <source>
        <dbReference type="ARBA" id="ARBA00025273"/>
    </source>
</evidence>
<dbReference type="Gene3D" id="1.20.5.170">
    <property type="match status" value="1"/>
</dbReference>
<sequence>MPPPPSGPASLQHMHLQQFQQLQQDPLDVSGNAASANKDDDVLCGSPTCPAALHAPDVPAAAMSVQPLTACADAAGLAPSLAAGLPAPATGTNHGAGDRSPSGNGITAGRGGVAFSISLEPEAGGYGSTAVTASARSPLWPGPGRRRLGGGAMSPPTLAVPGGAPCELAAATLSHHAAMMLTGPAHDVDLTAVSPDAFLLDWDRLNHQLREAGFGGVTMATPLHPQPQTSPNAHAPPAAVPPSTRHAPDPASLHRCLGAVLQQYMRRNRLVAELLGATEAAGRVAEQQEASMRELQRETNIARAAADKMRRELAAVSSQQLPKVEARHVVQLGRLRSEAAKLKEALREAELDAVAKAEEVRSLRATVTGLQSVSGHSADVEVTGLRQRVAQLETQLRARDKEVEKLKATKEVVVGQAEDGQANALDRAYEAEGAARKLDSDLSAARTRVGQLEQVLRQRDRDMATMREDLQQIKACEAAATLAAQDRAAASAEAARRVEGEAEAMRAKLKELEGVVKASKVELARQRADGEALRSSAYEEVYRLEDECRTMTTDLAAARSRAAQLELVVRGRDREVAKAREEKEAARAAERERSRAAEEVSVKLESELTACRVRATQAEGAARTRERELARLTEVLRQAQGTEAEAWIKQARTEEGSRKLENDFTSLRLRVLQLEGALKGRDKEADRLGRAAEGLRAEAHELSSKLAKAEEAGRKVEAELVAARGRALSLEGHLRVKEREQERLVRVVESLKAGEAEVAGRQGALEEAARRLEGALGGARGRVTALEGVVRAREAAVERLNRQLEAMKTAEFERTAQASKNDEAARQADADAVALRQRLIQLEGSLRAKDRELERAGRQAEAARALEADTARRLADAELAGGRLEGELAAGRQRGVQLADAVRAREREVAGLQRALEGLRSAGHEASKEAGRTELTARKLDGEAAELRQRLIQVEGVLRGRERDVERQERALEAAQSAAAEAAMRQAEAEAAVKRAEADAAALRTRLAQADGAVKARERELERAAKQMEQVKSGEMEAGARQRTAEVAVVQLDSELAALRLRSSALEAAARGHAKEVERLTRVIDQSKTAEVDASVRAHRCDEAVRQVTAELAAARGRAAQVEASLAARDKETQRLQRLVAAAGAQAGSQLANADEFMRKVESDLAAMKQRAAQLAAMLAARDKQMATLRRAGEEAAASEAVARDALRQAEEAARKVAVDLAAERQRAVQLEGQVKSREREVERLSRHLDAGRDQTSTASVAAGREAAGLKEAVARAEAAAATSRARITQLESELVTRERQLEELGRLAGYSCAGDAEAAAAAAERAGRAEEVARRLDSELGGLRMRYSQLEHAFRAREASLDKMRSALADKVAKEERRLARDKAAHGRLRTALLVTQQQQAGGQGGANGKAAGALAAAARELRPVEIVGLYEARREAADQELAACRAEIRSLAEQLRDAQNLIALKERSGAWRTPQELADLQARIMLLERRTSDLQRELDRARAEAAEAGRTAERRLVETERRATQLKEDNEALVHELDGRPTLQDNRALKREVEIMEKRLLQLKGNASVNGAGAEAEGGETALGLAAVAGRGRAGGPLLSTAQRMARDRSVHRLGLRALEDWPKDVMVDLVQDLCVELDLSDATTLPAALRKTLRVVGAVPRMEAFIGAVCESVYRAGAAFVPPHLEGCTDPSKVLEVLGVWLGLLQDGSRLRSAMRAVTEALLARADGLAMPIHGAGDVVSSVRQLVDSEAAALTARESLAAAASHLTAQPEALLSRLVSHFMRLFDCPSLEGVVPAVNRLYVTLTEQRNFSRALAATLHLPADAGASACMARVHDLLAGSNLAANSADDEQLQHDYIKGPGKGAGNAGCSAHGGTMPISSSAPPPMGVEMSAALDRLLGLFGVRTVPAAAEAADKAVVRLRRLDEVLPRYQRLASQLFEALRCTSLEEVMPALGAVLREQQQQQF</sequence>
<feature type="coiled-coil region" evidence="9">
    <location>
        <begin position="1436"/>
        <end position="1568"/>
    </location>
</feature>
<feature type="region of interest" description="Disordered" evidence="10">
    <location>
        <begin position="1232"/>
        <end position="1264"/>
    </location>
</feature>
<dbReference type="PANTHER" id="PTHR14594:SF1">
    <property type="entry name" value="CENTROSOMAL PROTEIN OF 70 KDA"/>
    <property type="match status" value="1"/>
</dbReference>
<dbReference type="InterPro" id="IPR037692">
    <property type="entry name" value="CEP70"/>
</dbReference>
<keyword evidence="5" id="KW-0802">TPR repeat</keyword>
<protein>
    <recommendedName>
        <fullName evidence="3">Centrosomal protein of 70 kDa</fullName>
    </recommendedName>
</protein>
<dbReference type="PANTHER" id="PTHR14594">
    <property type="entry name" value="CENTROSOMAL PROTEIN OF 70 KDA"/>
    <property type="match status" value="1"/>
</dbReference>
<feature type="coiled-coil region" evidence="9">
    <location>
        <begin position="685"/>
        <end position="726"/>
    </location>
</feature>
<evidence type="ECO:0000256" key="1">
    <source>
        <dbReference type="ARBA" id="ARBA00004300"/>
    </source>
</evidence>
<feature type="coiled-coil region" evidence="9">
    <location>
        <begin position="495"/>
        <end position="529"/>
    </location>
</feature>
<proteinExistence type="predicted"/>
<dbReference type="GO" id="GO:0070507">
    <property type="term" value="P:regulation of microtubule cytoskeleton organization"/>
    <property type="evidence" value="ECO:0007669"/>
    <property type="project" value="InterPro"/>
</dbReference>
<feature type="coiled-coil region" evidence="9">
    <location>
        <begin position="1274"/>
        <end position="1308"/>
    </location>
</feature>
<evidence type="ECO:0000256" key="6">
    <source>
        <dbReference type="ARBA" id="ARBA00023054"/>
    </source>
</evidence>
<feature type="coiled-coil region" evidence="9">
    <location>
        <begin position="572"/>
        <end position="599"/>
    </location>
</feature>
<evidence type="ECO:0000256" key="2">
    <source>
        <dbReference type="ARBA" id="ARBA00011832"/>
    </source>
</evidence>
<evidence type="ECO:0000256" key="10">
    <source>
        <dbReference type="SAM" id="MobiDB-lite"/>
    </source>
</evidence>
<evidence type="ECO:0000256" key="9">
    <source>
        <dbReference type="SAM" id="Coils"/>
    </source>
</evidence>
<keyword evidence="12" id="KW-1185">Reference proteome</keyword>
<dbReference type="EMBL" id="PGGS01000632">
    <property type="protein sequence ID" value="PNH02559.1"/>
    <property type="molecule type" value="Genomic_DNA"/>
</dbReference>
<dbReference type="GO" id="GO:0005815">
    <property type="term" value="C:microtubule organizing center"/>
    <property type="evidence" value="ECO:0007669"/>
    <property type="project" value="TreeGrafter"/>
</dbReference>
<comment type="caution">
    <text evidence="11">The sequence shown here is derived from an EMBL/GenBank/DDBJ whole genome shotgun (WGS) entry which is preliminary data.</text>
</comment>